<dbReference type="PRINTS" id="PR00111">
    <property type="entry name" value="ABHYDROLASE"/>
</dbReference>
<organism evidence="2 3">
    <name type="scientific">Sphingomonas naphthae</name>
    <dbReference type="NCBI Taxonomy" id="1813468"/>
    <lineage>
        <taxon>Bacteria</taxon>
        <taxon>Pseudomonadati</taxon>
        <taxon>Pseudomonadota</taxon>
        <taxon>Alphaproteobacteria</taxon>
        <taxon>Sphingomonadales</taxon>
        <taxon>Sphingomonadaceae</taxon>
        <taxon>Sphingomonas</taxon>
    </lineage>
</organism>
<evidence type="ECO:0000313" key="2">
    <source>
        <dbReference type="EMBL" id="WCT73145.1"/>
    </source>
</evidence>
<dbReference type="InterPro" id="IPR000073">
    <property type="entry name" value="AB_hydrolase_1"/>
</dbReference>
<evidence type="ECO:0000313" key="3">
    <source>
        <dbReference type="Proteomes" id="UP001220395"/>
    </source>
</evidence>
<evidence type="ECO:0000259" key="1">
    <source>
        <dbReference type="Pfam" id="PF00561"/>
    </source>
</evidence>
<dbReference type="SUPFAM" id="SSF53474">
    <property type="entry name" value="alpha/beta-Hydrolases"/>
    <property type="match status" value="1"/>
</dbReference>
<keyword evidence="2" id="KW-0378">Hydrolase</keyword>
<accession>A0ABY7TIX1</accession>
<dbReference type="PANTHER" id="PTHR43798">
    <property type="entry name" value="MONOACYLGLYCEROL LIPASE"/>
    <property type="match status" value="1"/>
</dbReference>
<dbReference type="InterPro" id="IPR029058">
    <property type="entry name" value="AB_hydrolase_fold"/>
</dbReference>
<dbReference type="InterPro" id="IPR050266">
    <property type="entry name" value="AB_hydrolase_sf"/>
</dbReference>
<gene>
    <name evidence="2" type="ORF">PQ455_16215</name>
</gene>
<dbReference type="EMBL" id="CP117411">
    <property type="protein sequence ID" value="WCT73145.1"/>
    <property type="molecule type" value="Genomic_DNA"/>
</dbReference>
<reference evidence="2 3" key="1">
    <citation type="submission" date="2023-02" db="EMBL/GenBank/DDBJ databases">
        <title>Genome sequence of Sphingomonas naphthae.</title>
        <authorList>
            <person name="Kim S."/>
            <person name="Heo J."/>
            <person name="Kwon S.-W."/>
        </authorList>
    </citation>
    <scope>NUCLEOTIDE SEQUENCE [LARGE SCALE GENOMIC DNA]</scope>
    <source>
        <strain evidence="2 3">KACC 18716</strain>
    </source>
</reference>
<dbReference type="GO" id="GO:0016787">
    <property type="term" value="F:hydrolase activity"/>
    <property type="evidence" value="ECO:0007669"/>
    <property type="project" value="UniProtKB-KW"/>
</dbReference>
<keyword evidence="3" id="KW-1185">Reference proteome</keyword>
<dbReference type="RefSeq" id="WP_273687156.1">
    <property type="nucleotide sequence ID" value="NZ_CP117411.1"/>
</dbReference>
<proteinExistence type="predicted"/>
<feature type="domain" description="AB hydrolase-1" evidence="1">
    <location>
        <begin position="37"/>
        <end position="286"/>
    </location>
</feature>
<dbReference type="Pfam" id="PF00561">
    <property type="entry name" value="Abhydrolase_1"/>
    <property type="match status" value="1"/>
</dbReference>
<dbReference type="Proteomes" id="UP001220395">
    <property type="component" value="Chromosome"/>
</dbReference>
<protein>
    <submittedName>
        <fullName evidence="2">Alpha/beta hydrolase</fullName>
    </submittedName>
</protein>
<name>A0ABY7TIX1_9SPHN</name>
<sequence>MTPPAISDGVTDGPARRTIDVPGLRLAVHLWGDPAKPPLILLHGGRDHARSWDRVARVLADRYSVVVPDLRGHGESDWHPCGRYPMEEYVLDLATIVDDMGLAPVTIVAHSLGGNIAIRYTGALPGKVRRLVAIEGLGFSPKQLAKRDAETAPERLRDWIERTRATEAKPARRPADLADAMARLAEANPGFDADLIRHLAVHATRVAEDGALMWRHDRRILSVAPFEASAAQQHQLWGAITCPTLLIYGTASGASNPLTDGRAEKMPAARVALIEGAGHWVQHDRPEAFMAVLEDFLAEG</sequence>
<dbReference type="PANTHER" id="PTHR43798:SF33">
    <property type="entry name" value="HYDROLASE, PUTATIVE (AFU_ORTHOLOGUE AFUA_2G14860)-RELATED"/>
    <property type="match status" value="1"/>
</dbReference>
<dbReference type="Gene3D" id="3.40.50.1820">
    <property type="entry name" value="alpha/beta hydrolase"/>
    <property type="match status" value="1"/>
</dbReference>